<dbReference type="OrthoDB" id="6022368at2759"/>
<dbReference type="GO" id="GO:0005886">
    <property type="term" value="C:plasma membrane"/>
    <property type="evidence" value="ECO:0007669"/>
    <property type="project" value="UniProtKB-SubCell"/>
</dbReference>
<evidence type="ECO:0000256" key="1">
    <source>
        <dbReference type="ARBA" id="ARBA00004651"/>
    </source>
</evidence>
<evidence type="ECO:0000256" key="7">
    <source>
        <dbReference type="ARBA" id="ARBA00023136"/>
    </source>
</evidence>
<gene>
    <name evidence="17" type="ORF">CHIRRI_LOCUS4502</name>
</gene>
<dbReference type="Gene3D" id="1.20.1070.10">
    <property type="entry name" value="Rhodopsin 7-helix transmembrane proteins"/>
    <property type="match status" value="1"/>
</dbReference>
<dbReference type="Gene3D" id="4.10.1240.10">
    <property type="entry name" value="GPCR, family 2, extracellular hormone receptor domain"/>
    <property type="match status" value="1"/>
</dbReference>
<comment type="subcellular location">
    <subcellularLocation>
        <location evidence="1">Cell membrane</location>
        <topology evidence="1">Multi-pass membrane protein</topology>
    </subcellularLocation>
</comment>
<dbReference type="InterPro" id="IPR001879">
    <property type="entry name" value="GPCR_2_extracellular_dom"/>
</dbReference>
<dbReference type="FunFam" id="1.20.1070.10:FF:000155">
    <property type="entry name" value="diuretic hormone receptor isoform X1"/>
    <property type="match status" value="1"/>
</dbReference>
<dbReference type="InterPro" id="IPR050332">
    <property type="entry name" value="GPCR_2"/>
</dbReference>
<comment type="function">
    <text evidence="11">Receptor for the insect diurectic hormone. The activity of this receptor is mediated by G proteins which activate adenylyl cyclase.</text>
</comment>
<keyword evidence="9" id="KW-0325">Glycoprotein</keyword>
<dbReference type="GO" id="GO:0008036">
    <property type="term" value="F:diuretic hormone receptor activity"/>
    <property type="evidence" value="ECO:0007669"/>
    <property type="project" value="InterPro"/>
</dbReference>
<evidence type="ECO:0000256" key="2">
    <source>
        <dbReference type="ARBA" id="ARBA00005314"/>
    </source>
</evidence>
<dbReference type="InterPro" id="IPR017983">
    <property type="entry name" value="GPCR_2_secretin-like_CS"/>
</dbReference>
<dbReference type="EMBL" id="OU895877">
    <property type="protein sequence ID" value="CAG9801578.1"/>
    <property type="molecule type" value="Genomic_DNA"/>
</dbReference>
<keyword evidence="6" id="KW-0297">G-protein coupled receptor</keyword>
<name>A0A9N9RQX9_9DIPT</name>
<dbReference type="Pfam" id="PF00002">
    <property type="entry name" value="7tm_2"/>
    <property type="match status" value="1"/>
</dbReference>
<evidence type="ECO:0000313" key="17">
    <source>
        <dbReference type="EMBL" id="CAG9801578.1"/>
    </source>
</evidence>
<feature type="compositionally biased region" description="Polar residues" evidence="13">
    <location>
        <begin position="413"/>
        <end position="429"/>
    </location>
</feature>
<keyword evidence="5 14" id="KW-1133">Transmembrane helix</keyword>
<dbReference type="Pfam" id="PF02793">
    <property type="entry name" value="HRM"/>
    <property type="match status" value="1"/>
</dbReference>
<evidence type="ECO:0000256" key="5">
    <source>
        <dbReference type="ARBA" id="ARBA00022989"/>
    </source>
</evidence>
<feature type="transmembrane region" description="Helical" evidence="14">
    <location>
        <begin position="161"/>
        <end position="180"/>
    </location>
</feature>
<dbReference type="GO" id="GO:0007188">
    <property type="term" value="P:adenylate cyclase-modulating G protein-coupled receptor signaling pathway"/>
    <property type="evidence" value="ECO:0007669"/>
    <property type="project" value="TreeGrafter"/>
</dbReference>
<sequence>MYVVASTEVNESFPYGNFFDLDNQTLASNGTDVDVLSCLYEHIHALTNLSGCPPTHDKVLCWPPTPYNTLATQRCMFTINGMQYDEEDNATKFCNAEGFWEKSMYDSCVHSSSHSVLTHDVEYNTIIYCIGYSLSIIVLTIAVIIFVTFKELRCLRNTIHCNLFITYIFSALLWLLTLSFQMSSTAGLIECILLLTLLQFFNLTNFFWMMVEGLYLYLLVVETFSRIEVINKFAVYAIIGYGVPAVVALTWSIVKGVVGSRVADSLEIEVDCLWMQESGVDWIFKGPACAVLLINLIFLTSIMWVLITKLRSANTAETRQYRKASKALLVLIPLFGLTYLIVLYGPNEGMGRQIFDIARAFLLSTQGFFVALFYCFLNSEVRKAIKKSINRWRDARNIIRPQLRHSSNQTTKRYINNGSHQSPHSNTESLRPLTGNTKKRESNVTSTTILTEVPSNYCAVLRESNGAFPPRNSGPLMQGLEENSV</sequence>
<comment type="similarity">
    <text evidence="2">Belongs to the G-protein coupled receptor 2 family.</text>
</comment>
<dbReference type="InterPro" id="IPR036445">
    <property type="entry name" value="GPCR_2_extracell_dom_sf"/>
</dbReference>
<evidence type="ECO:0000259" key="15">
    <source>
        <dbReference type="PROSITE" id="PS50227"/>
    </source>
</evidence>
<organism evidence="17 18">
    <name type="scientific">Chironomus riparius</name>
    <dbReference type="NCBI Taxonomy" id="315576"/>
    <lineage>
        <taxon>Eukaryota</taxon>
        <taxon>Metazoa</taxon>
        <taxon>Ecdysozoa</taxon>
        <taxon>Arthropoda</taxon>
        <taxon>Hexapoda</taxon>
        <taxon>Insecta</taxon>
        <taxon>Pterygota</taxon>
        <taxon>Neoptera</taxon>
        <taxon>Endopterygota</taxon>
        <taxon>Diptera</taxon>
        <taxon>Nematocera</taxon>
        <taxon>Chironomoidea</taxon>
        <taxon>Chironomidae</taxon>
        <taxon>Chironominae</taxon>
        <taxon>Chironomus</taxon>
    </lineage>
</organism>
<keyword evidence="10" id="KW-0807">Transducer</keyword>
<evidence type="ECO:0000259" key="16">
    <source>
        <dbReference type="PROSITE" id="PS50261"/>
    </source>
</evidence>
<dbReference type="GO" id="GO:0007166">
    <property type="term" value="P:cell surface receptor signaling pathway"/>
    <property type="evidence" value="ECO:0007669"/>
    <property type="project" value="InterPro"/>
</dbReference>
<feature type="region of interest" description="Disordered" evidence="13">
    <location>
        <begin position="413"/>
        <end position="446"/>
    </location>
</feature>
<evidence type="ECO:0000256" key="6">
    <source>
        <dbReference type="ARBA" id="ARBA00023040"/>
    </source>
</evidence>
<evidence type="ECO:0000256" key="3">
    <source>
        <dbReference type="ARBA" id="ARBA00022475"/>
    </source>
</evidence>
<feature type="transmembrane region" description="Helical" evidence="14">
    <location>
        <begin position="233"/>
        <end position="254"/>
    </location>
</feature>
<dbReference type="SMART" id="SM00008">
    <property type="entry name" value="HormR"/>
    <property type="match status" value="1"/>
</dbReference>
<feature type="transmembrane region" description="Helical" evidence="14">
    <location>
        <begin position="125"/>
        <end position="149"/>
    </location>
</feature>
<keyword evidence="3" id="KW-1003">Cell membrane</keyword>
<proteinExistence type="inferred from homology"/>
<keyword evidence="18" id="KW-1185">Reference proteome</keyword>
<feature type="transmembrane region" description="Helical" evidence="14">
    <location>
        <begin position="200"/>
        <end position="221"/>
    </location>
</feature>
<reference evidence="17" key="2">
    <citation type="submission" date="2022-10" db="EMBL/GenBank/DDBJ databases">
        <authorList>
            <consortium name="ENA_rothamsted_submissions"/>
            <consortium name="culmorum"/>
            <person name="King R."/>
        </authorList>
    </citation>
    <scope>NUCLEOTIDE SEQUENCE</scope>
</reference>
<keyword evidence="8" id="KW-0675">Receptor</keyword>
<dbReference type="SUPFAM" id="SSF111418">
    <property type="entry name" value="Hormone receptor domain"/>
    <property type="match status" value="1"/>
</dbReference>
<dbReference type="SUPFAM" id="SSF81321">
    <property type="entry name" value="Family A G protein-coupled receptor-like"/>
    <property type="match status" value="1"/>
</dbReference>
<evidence type="ECO:0000313" key="18">
    <source>
        <dbReference type="Proteomes" id="UP001153620"/>
    </source>
</evidence>
<feature type="transmembrane region" description="Helical" evidence="14">
    <location>
        <begin position="357"/>
        <end position="377"/>
    </location>
</feature>
<evidence type="ECO:0000256" key="4">
    <source>
        <dbReference type="ARBA" id="ARBA00022692"/>
    </source>
</evidence>
<accession>A0A9N9RQX9</accession>
<dbReference type="GO" id="GO:0008528">
    <property type="term" value="F:G protein-coupled peptide receptor activity"/>
    <property type="evidence" value="ECO:0007669"/>
    <property type="project" value="TreeGrafter"/>
</dbReference>
<dbReference type="Proteomes" id="UP001153620">
    <property type="component" value="Chromosome 1"/>
</dbReference>
<dbReference type="PROSITE" id="PS50227">
    <property type="entry name" value="G_PROTEIN_RECEP_F2_3"/>
    <property type="match status" value="1"/>
</dbReference>
<dbReference type="PRINTS" id="PR00249">
    <property type="entry name" value="GPCRSECRETIN"/>
</dbReference>
<dbReference type="InterPro" id="IPR002001">
    <property type="entry name" value="GPCR_2_diuretic_rcpt"/>
</dbReference>
<dbReference type="InterPro" id="IPR000832">
    <property type="entry name" value="GPCR_2_secretin-like"/>
</dbReference>
<feature type="transmembrane region" description="Helical" evidence="14">
    <location>
        <begin position="327"/>
        <end position="345"/>
    </location>
</feature>
<dbReference type="GO" id="GO:0017046">
    <property type="term" value="F:peptide hormone binding"/>
    <property type="evidence" value="ECO:0007669"/>
    <property type="project" value="TreeGrafter"/>
</dbReference>
<protein>
    <recommendedName>
        <fullName evidence="12">Diuretic hormone receptor</fullName>
    </recommendedName>
</protein>
<dbReference type="PRINTS" id="PR01127">
    <property type="entry name" value="DIUHORMONER"/>
</dbReference>
<dbReference type="InterPro" id="IPR017981">
    <property type="entry name" value="GPCR_2-like_7TM"/>
</dbReference>
<reference evidence="17" key="1">
    <citation type="submission" date="2022-01" db="EMBL/GenBank/DDBJ databases">
        <authorList>
            <person name="King R."/>
        </authorList>
    </citation>
    <scope>NUCLEOTIDE SEQUENCE</scope>
</reference>
<evidence type="ECO:0000256" key="12">
    <source>
        <dbReference type="ARBA" id="ARBA00071387"/>
    </source>
</evidence>
<dbReference type="PROSITE" id="PS50261">
    <property type="entry name" value="G_PROTEIN_RECEP_F2_4"/>
    <property type="match status" value="1"/>
</dbReference>
<dbReference type="PROSITE" id="PS00650">
    <property type="entry name" value="G_PROTEIN_RECEP_F2_2"/>
    <property type="match status" value="1"/>
</dbReference>
<keyword evidence="4 14" id="KW-0812">Transmembrane</keyword>
<keyword evidence="7 14" id="KW-0472">Membrane</keyword>
<feature type="transmembrane region" description="Helical" evidence="14">
    <location>
        <begin position="282"/>
        <end position="307"/>
    </location>
</feature>
<dbReference type="AlphaFoldDB" id="A0A9N9RQX9"/>
<evidence type="ECO:0000256" key="10">
    <source>
        <dbReference type="ARBA" id="ARBA00023224"/>
    </source>
</evidence>
<feature type="domain" description="G-protein coupled receptors family 2 profile 2" evidence="16">
    <location>
        <begin position="124"/>
        <end position="378"/>
    </location>
</feature>
<evidence type="ECO:0000256" key="13">
    <source>
        <dbReference type="SAM" id="MobiDB-lite"/>
    </source>
</evidence>
<feature type="domain" description="G-protein coupled receptors family 2 profile 1" evidence="15">
    <location>
        <begin position="37"/>
        <end position="112"/>
    </location>
</feature>
<evidence type="ECO:0000256" key="14">
    <source>
        <dbReference type="SAM" id="Phobius"/>
    </source>
</evidence>
<evidence type="ECO:0000256" key="9">
    <source>
        <dbReference type="ARBA" id="ARBA00023180"/>
    </source>
</evidence>
<dbReference type="PANTHER" id="PTHR45620:SF15">
    <property type="entry name" value="DIURETIC HORMONE 44 RECEPTOR 1-RELATED"/>
    <property type="match status" value="1"/>
</dbReference>
<evidence type="ECO:0000256" key="8">
    <source>
        <dbReference type="ARBA" id="ARBA00023170"/>
    </source>
</evidence>
<evidence type="ECO:0000256" key="11">
    <source>
        <dbReference type="ARBA" id="ARBA00054836"/>
    </source>
</evidence>
<dbReference type="PANTHER" id="PTHR45620">
    <property type="entry name" value="PDF RECEPTOR-LIKE PROTEIN-RELATED"/>
    <property type="match status" value="1"/>
</dbReference>